<organism evidence="2 3">
    <name type="scientific">Diploscapter pachys</name>
    <dbReference type="NCBI Taxonomy" id="2018661"/>
    <lineage>
        <taxon>Eukaryota</taxon>
        <taxon>Metazoa</taxon>
        <taxon>Ecdysozoa</taxon>
        <taxon>Nematoda</taxon>
        <taxon>Chromadorea</taxon>
        <taxon>Rhabditida</taxon>
        <taxon>Rhabditina</taxon>
        <taxon>Rhabditomorpha</taxon>
        <taxon>Rhabditoidea</taxon>
        <taxon>Rhabditidae</taxon>
        <taxon>Diploscapter</taxon>
    </lineage>
</organism>
<proteinExistence type="predicted"/>
<keyword evidence="3" id="KW-1185">Reference proteome</keyword>
<evidence type="ECO:0000313" key="2">
    <source>
        <dbReference type="EMBL" id="PAV65798.1"/>
    </source>
</evidence>
<accession>A0A2A2JVU0</accession>
<dbReference type="AlphaFoldDB" id="A0A2A2JVU0"/>
<dbReference type="STRING" id="2018661.A0A2A2JVU0"/>
<gene>
    <name evidence="2" type="ORF">WR25_00969</name>
</gene>
<evidence type="ECO:0000256" key="1">
    <source>
        <dbReference type="SAM" id="MobiDB-lite"/>
    </source>
</evidence>
<comment type="caution">
    <text evidence="2">The sequence shown here is derived from an EMBL/GenBank/DDBJ whole genome shotgun (WGS) entry which is preliminary data.</text>
</comment>
<dbReference type="Proteomes" id="UP000218231">
    <property type="component" value="Unassembled WGS sequence"/>
</dbReference>
<evidence type="ECO:0000313" key="3">
    <source>
        <dbReference type="Proteomes" id="UP000218231"/>
    </source>
</evidence>
<name>A0A2A2JVU0_9BILA</name>
<reference evidence="2 3" key="1">
    <citation type="journal article" date="2017" name="Curr. Biol.">
        <title>Genome architecture and evolution of a unichromosomal asexual nematode.</title>
        <authorList>
            <person name="Fradin H."/>
            <person name="Zegar C."/>
            <person name="Gutwein M."/>
            <person name="Lucas J."/>
            <person name="Kovtun M."/>
            <person name="Corcoran D."/>
            <person name="Baugh L.R."/>
            <person name="Kiontke K."/>
            <person name="Gunsalus K."/>
            <person name="Fitch D.H."/>
            <person name="Piano F."/>
        </authorList>
    </citation>
    <scope>NUCLEOTIDE SEQUENCE [LARGE SCALE GENOMIC DNA]</scope>
    <source>
        <strain evidence="2">PF1309</strain>
    </source>
</reference>
<dbReference type="EMBL" id="LIAE01010193">
    <property type="protein sequence ID" value="PAV65798.1"/>
    <property type="molecule type" value="Genomic_DNA"/>
</dbReference>
<feature type="region of interest" description="Disordered" evidence="1">
    <location>
        <begin position="15"/>
        <end position="64"/>
    </location>
</feature>
<sequence length="90" mass="9992">MTIISFFHLSRTEWNRGGPNNSSIKRGRASSAYESTTGSDLAPEGITRQRKAQSMKTSNEPGLRSMLYGLASKMEKEEAEAKKLQKKIKG</sequence>
<protein>
    <submittedName>
        <fullName evidence="2">Uncharacterized protein</fullName>
    </submittedName>
</protein>